<reference evidence="2" key="1">
    <citation type="submission" date="2025-08" db="UniProtKB">
        <authorList>
            <consortium name="Ensembl"/>
        </authorList>
    </citation>
    <scope>IDENTIFICATION</scope>
</reference>
<proteinExistence type="predicted"/>
<dbReference type="Ensembl" id="ENSLBET00000033373.1">
    <property type="protein sequence ID" value="ENSLBEP00000031934.1"/>
    <property type="gene ID" value="ENSLBEG00000024084.1"/>
</dbReference>
<evidence type="ECO:0000313" key="2">
    <source>
        <dbReference type="Ensembl" id="ENSLBEP00000031934.1"/>
    </source>
</evidence>
<dbReference type="GeneTree" id="ENSGT00940000162818"/>
<dbReference type="Proteomes" id="UP000261660">
    <property type="component" value="Unplaced"/>
</dbReference>
<dbReference type="PANTHER" id="PTHR22803">
    <property type="entry name" value="MANNOSE, PHOSPHOLIPASE, LECTIN RECEPTOR RELATED"/>
    <property type="match status" value="1"/>
</dbReference>
<protein>
    <submittedName>
        <fullName evidence="2">Galactose-specific lectin nattectin-like</fullName>
    </submittedName>
</protein>
<evidence type="ECO:0000313" key="3">
    <source>
        <dbReference type="Proteomes" id="UP000261660"/>
    </source>
</evidence>
<name>A0A3Q3GKB7_9LABR</name>
<dbReference type="Gene3D" id="3.10.100.10">
    <property type="entry name" value="Mannose-Binding Protein A, subunit A"/>
    <property type="match status" value="1"/>
</dbReference>
<dbReference type="SMART" id="SM00034">
    <property type="entry name" value="CLECT"/>
    <property type="match status" value="1"/>
</dbReference>
<evidence type="ECO:0000259" key="1">
    <source>
        <dbReference type="PROSITE" id="PS50041"/>
    </source>
</evidence>
<dbReference type="InterPro" id="IPR016187">
    <property type="entry name" value="CTDL_fold"/>
</dbReference>
<sequence length="176" mass="19748">MQTDSDIHIYTSTISNFVQWCDEHHLLLNTKKQMRWCSTLGLLACPDGWAKHGERCYMFFNDKKTWCEAESHCVEQGGNLFSLHTPEDADFVRNVVLSATGARTATWLGSHDSVQNNCWLNSDGSKFDFQAWGPGEPNNYGGKEGCMELLGQPINDISCSIKAAFICARSLEVMDD</sequence>
<dbReference type="Pfam" id="PF00059">
    <property type="entry name" value="Lectin_C"/>
    <property type="match status" value="1"/>
</dbReference>
<dbReference type="InterPro" id="IPR050111">
    <property type="entry name" value="C-type_lectin/snaclec_domain"/>
</dbReference>
<dbReference type="SUPFAM" id="SSF56436">
    <property type="entry name" value="C-type lectin-like"/>
    <property type="match status" value="1"/>
</dbReference>
<dbReference type="FunCoup" id="A0A3Q3GKB7">
    <property type="interactions" value="858"/>
</dbReference>
<accession>A0A3Q3GKB7</accession>
<feature type="domain" description="C-type lectin" evidence="1">
    <location>
        <begin position="52"/>
        <end position="168"/>
    </location>
</feature>
<dbReference type="PROSITE" id="PS50041">
    <property type="entry name" value="C_TYPE_LECTIN_2"/>
    <property type="match status" value="1"/>
</dbReference>
<dbReference type="InterPro" id="IPR001304">
    <property type="entry name" value="C-type_lectin-like"/>
</dbReference>
<reference evidence="2" key="2">
    <citation type="submission" date="2025-09" db="UniProtKB">
        <authorList>
            <consortium name="Ensembl"/>
        </authorList>
    </citation>
    <scope>IDENTIFICATION</scope>
</reference>
<dbReference type="PRINTS" id="PR01504">
    <property type="entry name" value="PNCREATITSAP"/>
</dbReference>
<keyword evidence="3" id="KW-1185">Reference proteome</keyword>
<organism evidence="2 3">
    <name type="scientific">Labrus bergylta</name>
    <name type="common">ballan wrasse</name>
    <dbReference type="NCBI Taxonomy" id="56723"/>
    <lineage>
        <taxon>Eukaryota</taxon>
        <taxon>Metazoa</taxon>
        <taxon>Chordata</taxon>
        <taxon>Craniata</taxon>
        <taxon>Vertebrata</taxon>
        <taxon>Euteleostomi</taxon>
        <taxon>Actinopterygii</taxon>
        <taxon>Neopterygii</taxon>
        <taxon>Teleostei</taxon>
        <taxon>Neoteleostei</taxon>
        <taxon>Acanthomorphata</taxon>
        <taxon>Eupercaria</taxon>
        <taxon>Labriformes</taxon>
        <taxon>Labridae</taxon>
        <taxon>Labrus</taxon>
    </lineage>
</organism>
<dbReference type="InterPro" id="IPR016186">
    <property type="entry name" value="C-type_lectin-like/link_sf"/>
</dbReference>
<dbReference type="InParanoid" id="A0A3Q3GKB7"/>
<dbReference type="AlphaFoldDB" id="A0A3Q3GKB7"/>